<sequence>MSFSRSKKTDVPASKKRKGATSSSGPTTEITHSFLQWSSTPVERTRVGIVLGLYTKEFMDDNELNTLHRHIYYSPSKCWRDLVPALATYDPSRSKASALPPSLRYLQATLAHTLTGRRESTGVVTTHDANFLWSMANGHVINLAYFIAFAICHQTDWHRRGVISIGPHVT</sequence>
<organism evidence="2 3">
    <name type="scientific">Gossypium arboreum</name>
    <name type="common">Tree cotton</name>
    <name type="synonym">Gossypium nanking</name>
    <dbReference type="NCBI Taxonomy" id="29729"/>
    <lineage>
        <taxon>Eukaryota</taxon>
        <taxon>Viridiplantae</taxon>
        <taxon>Streptophyta</taxon>
        <taxon>Embryophyta</taxon>
        <taxon>Tracheophyta</taxon>
        <taxon>Spermatophyta</taxon>
        <taxon>Magnoliopsida</taxon>
        <taxon>eudicotyledons</taxon>
        <taxon>Gunneridae</taxon>
        <taxon>Pentapetalae</taxon>
        <taxon>rosids</taxon>
        <taxon>malvids</taxon>
        <taxon>Malvales</taxon>
        <taxon>Malvaceae</taxon>
        <taxon>Malvoideae</taxon>
        <taxon>Gossypium</taxon>
    </lineage>
</organism>
<dbReference type="EMBL" id="JARKNE010000002">
    <property type="protein sequence ID" value="KAK5842383.1"/>
    <property type="molecule type" value="Genomic_DNA"/>
</dbReference>
<evidence type="ECO:0000313" key="3">
    <source>
        <dbReference type="Proteomes" id="UP001358586"/>
    </source>
</evidence>
<reference evidence="2 3" key="1">
    <citation type="submission" date="2023-03" db="EMBL/GenBank/DDBJ databases">
        <title>WGS of Gossypium arboreum.</title>
        <authorList>
            <person name="Yu D."/>
        </authorList>
    </citation>
    <scope>NUCLEOTIDE SEQUENCE [LARGE SCALE GENOMIC DNA]</scope>
    <source>
        <tissue evidence="2">Leaf</tissue>
    </source>
</reference>
<accession>A0ABR0QSU7</accession>
<dbReference type="Proteomes" id="UP001358586">
    <property type="component" value="Chromosome 2"/>
</dbReference>
<proteinExistence type="predicted"/>
<comment type="caution">
    <text evidence="2">The sequence shown here is derived from an EMBL/GenBank/DDBJ whole genome shotgun (WGS) entry which is preliminary data.</text>
</comment>
<feature type="region of interest" description="Disordered" evidence="1">
    <location>
        <begin position="1"/>
        <end position="28"/>
    </location>
</feature>
<evidence type="ECO:0000256" key="1">
    <source>
        <dbReference type="SAM" id="MobiDB-lite"/>
    </source>
</evidence>
<name>A0ABR0QSU7_GOSAR</name>
<evidence type="ECO:0000313" key="2">
    <source>
        <dbReference type="EMBL" id="KAK5842383.1"/>
    </source>
</evidence>
<keyword evidence="3" id="KW-1185">Reference proteome</keyword>
<gene>
    <name evidence="2" type="ORF">PVK06_004733</name>
</gene>
<protein>
    <submittedName>
        <fullName evidence="2">Uncharacterized protein</fullName>
    </submittedName>
</protein>